<proteinExistence type="predicted"/>
<dbReference type="EMBL" id="FWXZ01000011">
    <property type="protein sequence ID" value="SMC93569.1"/>
    <property type="molecule type" value="Genomic_DNA"/>
</dbReference>
<sequence>MSENNTVRSSGTLQLINGKKFRGELVAGEQGAAFYAKGKKEPMAEWHYARMNRMDNIRRGGTTSQITVILKDDTRYVFELAQGLKLHSFMDKNWADKPVVVKTRGDILHEQAERLGQKIEVPKKHLITRRHPNRSIGGDIVIYLMLLIVAMAMFFPLFFMIGSALKPLDELLRIPPPIWPSHPTLDNFSDLFVTMGKSFVPFSRYLMNTIFVTVVGTFGHLVVAGMAAFVLAKYEFPGGRLFFGLVTTCLMFSGYVTGIPNYLIMSKLGMVDTYWSLILPAFCAPIGLFLMKQFMEGLPTALIEAATIDGASRFRVFWSIVMPNVKPAWLTMIIFSVQALWNNPATTLIYSEAKKPLVYAMNQIQGQTMTNIARTGETAAATMIITMVPILIFIFSQSRILETMASSGIKD</sequence>
<evidence type="ECO:0000313" key="2">
    <source>
        <dbReference type="Proteomes" id="UP000192328"/>
    </source>
</evidence>
<gene>
    <name evidence="1" type="ORF">SAMN06297397_0095</name>
</gene>
<protein>
    <submittedName>
        <fullName evidence="1">ABC-type glycerol-3-phosphate transport system, permease component</fullName>
    </submittedName>
</protein>
<name>A0AC61PQS9_9FIRM</name>
<comment type="caution">
    <text evidence="1">The sequence shown here is derived from an EMBL/GenBank/DDBJ whole genome shotgun (WGS) entry which is preliminary data.</text>
</comment>
<dbReference type="Proteomes" id="UP000192328">
    <property type="component" value="Unassembled WGS sequence"/>
</dbReference>
<evidence type="ECO:0000313" key="1">
    <source>
        <dbReference type="EMBL" id="SMC93569.1"/>
    </source>
</evidence>
<accession>A0AC61PQS9</accession>
<keyword evidence="2" id="KW-1185">Reference proteome</keyword>
<organism evidence="1 2">
    <name type="scientific">Aristaeella lactis</name>
    <dbReference type="NCBI Taxonomy" id="3046383"/>
    <lineage>
        <taxon>Bacteria</taxon>
        <taxon>Bacillati</taxon>
        <taxon>Bacillota</taxon>
        <taxon>Clostridia</taxon>
        <taxon>Eubacteriales</taxon>
        <taxon>Aristaeellaceae</taxon>
        <taxon>Aristaeella</taxon>
    </lineage>
</organism>
<reference evidence="1" key="1">
    <citation type="submission" date="2017-04" db="EMBL/GenBank/DDBJ databases">
        <authorList>
            <person name="Varghese N."/>
            <person name="Submissions S."/>
        </authorList>
    </citation>
    <scope>NUCLEOTIDE SEQUENCE</scope>
    <source>
        <strain evidence="1">WTE2008</strain>
    </source>
</reference>